<keyword evidence="2" id="KW-1185">Reference proteome</keyword>
<reference evidence="2" key="2">
    <citation type="submission" date="2015-01" db="EMBL/GenBank/DDBJ databases">
        <title>Evolutionary Origins and Diversification of the Mycorrhizal Mutualists.</title>
        <authorList>
            <consortium name="DOE Joint Genome Institute"/>
            <consortium name="Mycorrhizal Genomics Consortium"/>
            <person name="Kohler A."/>
            <person name="Kuo A."/>
            <person name="Nagy L.G."/>
            <person name="Floudas D."/>
            <person name="Copeland A."/>
            <person name="Barry K.W."/>
            <person name="Cichocki N."/>
            <person name="Veneault-Fourrey C."/>
            <person name="LaButti K."/>
            <person name="Lindquist E.A."/>
            <person name="Lipzen A."/>
            <person name="Lundell T."/>
            <person name="Morin E."/>
            <person name="Murat C."/>
            <person name="Riley R."/>
            <person name="Ohm R."/>
            <person name="Sun H."/>
            <person name="Tunlid A."/>
            <person name="Henrissat B."/>
            <person name="Grigoriev I.V."/>
            <person name="Hibbett D.S."/>
            <person name="Martin F."/>
        </authorList>
    </citation>
    <scope>NUCLEOTIDE SEQUENCE [LARGE SCALE GENOMIC DNA]</scope>
    <source>
        <strain evidence="2">h7</strain>
    </source>
</reference>
<dbReference type="EMBL" id="KN831770">
    <property type="protein sequence ID" value="KIM46863.1"/>
    <property type="molecule type" value="Genomic_DNA"/>
</dbReference>
<dbReference type="HOGENOM" id="CLU_045862_0_0_1"/>
<gene>
    <name evidence="1" type="ORF">M413DRAFT_440436</name>
</gene>
<reference evidence="1 2" key="1">
    <citation type="submission" date="2014-04" db="EMBL/GenBank/DDBJ databases">
        <authorList>
            <consortium name="DOE Joint Genome Institute"/>
            <person name="Kuo A."/>
            <person name="Gay G."/>
            <person name="Dore J."/>
            <person name="Kohler A."/>
            <person name="Nagy L.G."/>
            <person name="Floudas D."/>
            <person name="Copeland A."/>
            <person name="Barry K.W."/>
            <person name="Cichocki N."/>
            <person name="Veneault-Fourrey C."/>
            <person name="LaButti K."/>
            <person name="Lindquist E.A."/>
            <person name="Lipzen A."/>
            <person name="Lundell T."/>
            <person name="Morin E."/>
            <person name="Murat C."/>
            <person name="Sun H."/>
            <person name="Tunlid A."/>
            <person name="Henrissat B."/>
            <person name="Grigoriev I.V."/>
            <person name="Hibbett D.S."/>
            <person name="Martin F."/>
            <person name="Nordberg H.P."/>
            <person name="Cantor M.N."/>
            <person name="Hua S.X."/>
        </authorList>
    </citation>
    <scope>NUCLEOTIDE SEQUENCE [LARGE SCALE GENOMIC DNA]</scope>
    <source>
        <strain evidence="2">h7</strain>
    </source>
</reference>
<evidence type="ECO:0000313" key="1">
    <source>
        <dbReference type="EMBL" id="KIM46863.1"/>
    </source>
</evidence>
<sequence length="268" mass="31930">MHKNDREMFRHSPELYAVWNAKPFFLDSAVKSLERQGKVYDYAFWTDAGSFRENYAFKDWPEAHRVDHLWKKGSEISETTGDELIFFPLCGLPESKMKHWKEEMGPVDNEVSEGSFFGGSPSAITWWSKTYYAYHDYYLSLGHFVGKDQTLINALFLLFPERVITIWHRDPEAPSHAGIRPFFDSGYLGACGAEWYYYQFWLSGRNVREELRDIWLNRTSWANWHWWRERQKCRLTRVLGMKELLRRRFERSWVPPHRTVLASNSLHG</sequence>
<organism evidence="1 2">
    <name type="scientific">Hebeloma cylindrosporum</name>
    <dbReference type="NCBI Taxonomy" id="76867"/>
    <lineage>
        <taxon>Eukaryota</taxon>
        <taxon>Fungi</taxon>
        <taxon>Dikarya</taxon>
        <taxon>Basidiomycota</taxon>
        <taxon>Agaricomycotina</taxon>
        <taxon>Agaricomycetes</taxon>
        <taxon>Agaricomycetidae</taxon>
        <taxon>Agaricales</taxon>
        <taxon>Agaricineae</taxon>
        <taxon>Hymenogastraceae</taxon>
        <taxon>Hebeloma</taxon>
    </lineage>
</organism>
<dbReference type="Proteomes" id="UP000053424">
    <property type="component" value="Unassembled WGS sequence"/>
</dbReference>
<evidence type="ECO:0000313" key="2">
    <source>
        <dbReference type="Proteomes" id="UP000053424"/>
    </source>
</evidence>
<dbReference type="OrthoDB" id="411632at2759"/>
<name>A0A0C2YAJ2_HEBCY</name>
<dbReference type="AlphaFoldDB" id="A0A0C2YAJ2"/>
<protein>
    <submittedName>
        <fullName evidence="1">Uncharacterized protein</fullName>
    </submittedName>
</protein>
<accession>A0A0C2YAJ2</accession>
<proteinExistence type="predicted"/>